<reference evidence="4 5" key="1">
    <citation type="journal article" date="2014" name="Genome Announc.">
        <title>Draft genome sequence of the pathogenic fungus Scedosporium apiospermum.</title>
        <authorList>
            <person name="Vandeputte P."/>
            <person name="Ghamrawi S."/>
            <person name="Rechenmann M."/>
            <person name="Iltis A."/>
            <person name="Giraud S."/>
            <person name="Fleury M."/>
            <person name="Thornton C."/>
            <person name="Delhaes L."/>
            <person name="Meyer W."/>
            <person name="Papon N."/>
            <person name="Bouchara J.P."/>
        </authorList>
    </citation>
    <scope>NUCLEOTIDE SEQUENCE [LARGE SCALE GENOMIC DNA]</scope>
    <source>
        <strain evidence="4 5">IHEM 14462</strain>
    </source>
</reference>
<dbReference type="SMART" id="SM00271">
    <property type="entry name" value="DnaJ"/>
    <property type="match status" value="1"/>
</dbReference>
<keyword evidence="1" id="KW-0175">Coiled coil</keyword>
<dbReference type="InterPro" id="IPR036869">
    <property type="entry name" value="J_dom_sf"/>
</dbReference>
<dbReference type="AlphaFoldDB" id="A0A084G8H6"/>
<dbReference type="InterPro" id="IPR001623">
    <property type="entry name" value="DnaJ_domain"/>
</dbReference>
<dbReference type="PROSITE" id="PS50076">
    <property type="entry name" value="DNAJ_2"/>
    <property type="match status" value="1"/>
</dbReference>
<dbReference type="HOGENOM" id="CLU_045130_1_0_1"/>
<keyword evidence="5" id="KW-1185">Reference proteome</keyword>
<gene>
    <name evidence="4" type="ORF">SAPIO_CDS4237</name>
</gene>
<dbReference type="GeneID" id="27723309"/>
<dbReference type="SUPFAM" id="SSF46565">
    <property type="entry name" value="Chaperone J-domain"/>
    <property type="match status" value="1"/>
</dbReference>
<proteinExistence type="predicted"/>
<dbReference type="PANTHER" id="PTHR43096">
    <property type="entry name" value="DNAJ HOMOLOG 1, MITOCHONDRIAL-RELATED"/>
    <property type="match status" value="1"/>
</dbReference>
<evidence type="ECO:0000256" key="2">
    <source>
        <dbReference type="SAM" id="MobiDB-lite"/>
    </source>
</evidence>
<protein>
    <recommendedName>
        <fullName evidence="3">J domain-containing protein</fullName>
    </recommendedName>
</protein>
<evidence type="ECO:0000313" key="4">
    <source>
        <dbReference type="EMBL" id="KEZ43638.1"/>
    </source>
</evidence>
<evidence type="ECO:0000259" key="3">
    <source>
        <dbReference type="PROSITE" id="PS50076"/>
    </source>
</evidence>
<dbReference type="EMBL" id="JOWA01000091">
    <property type="protein sequence ID" value="KEZ43638.1"/>
    <property type="molecule type" value="Genomic_DNA"/>
</dbReference>
<dbReference type="Pfam" id="PF00226">
    <property type="entry name" value="DnaJ"/>
    <property type="match status" value="1"/>
</dbReference>
<accession>A0A084G8H6</accession>
<dbReference type="CDD" id="cd06257">
    <property type="entry name" value="DnaJ"/>
    <property type="match status" value="1"/>
</dbReference>
<dbReference type="KEGG" id="sapo:SAPIO_CDS4237"/>
<dbReference type="PANTHER" id="PTHR43096:SF10">
    <property type="entry name" value="CHAPERONE PROTEIN DNAJ A6, CHLOROPLASTIC"/>
    <property type="match status" value="1"/>
</dbReference>
<dbReference type="GO" id="GO:0051082">
    <property type="term" value="F:unfolded protein binding"/>
    <property type="evidence" value="ECO:0007669"/>
    <property type="project" value="TreeGrafter"/>
</dbReference>
<feature type="region of interest" description="Disordered" evidence="2">
    <location>
        <begin position="81"/>
        <end position="106"/>
    </location>
</feature>
<dbReference type="OrthoDB" id="442087at2759"/>
<organism evidence="4 5">
    <name type="scientific">Pseudallescheria apiosperma</name>
    <name type="common">Scedosporium apiospermum</name>
    <dbReference type="NCBI Taxonomy" id="563466"/>
    <lineage>
        <taxon>Eukaryota</taxon>
        <taxon>Fungi</taxon>
        <taxon>Dikarya</taxon>
        <taxon>Ascomycota</taxon>
        <taxon>Pezizomycotina</taxon>
        <taxon>Sordariomycetes</taxon>
        <taxon>Hypocreomycetidae</taxon>
        <taxon>Microascales</taxon>
        <taxon>Microascaceae</taxon>
        <taxon>Scedosporium</taxon>
    </lineage>
</organism>
<dbReference type="GO" id="GO:0042026">
    <property type="term" value="P:protein refolding"/>
    <property type="evidence" value="ECO:0007669"/>
    <property type="project" value="TreeGrafter"/>
</dbReference>
<comment type="caution">
    <text evidence="4">The sequence shown here is derived from an EMBL/GenBank/DDBJ whole genome shotgun (WGS) entry which is preliminary data.</text>
</comment>
<feature type="domain" description="J" evidence="3">
    <location>
        <begin position="9"/>
        <end position="74"/>
    </location>
</feature>
<dbReference type="VEuPathDB" id="FungiDB:SAPIO_CDS4237"/>
<feature type="compositionally biased region" description="Polar residues" evidence="2">
    <location>
        <begin position="81"/>
        <end position="99"/>
    </location>
</feature>
<dbReference type="PRINTS" id="PR00625">
    <property type="entry name" value="JDOMAIN"/>
</dbReference>
<sequence>MAPAQVTVDYYAILEVDQSADEAAIRSNYRRLAKLQHPDKNPNDTEATARFQALLAAYSTLSDASARHIYDIQYAGIKASRASTTSGNTKNGPTSQSNDKNAHSDGAFNQSIRDLQQSINNLRKNHASLQVQTDAVKNDLSQAEAALRKLRDEEQKAKDEDVRRNTWLGYFFMARLSTEEKEARERRDVERRAAQRVRTAEVERLRARVTGFETRLSNITKSIAEKQTEISRAWAREMARQAAMKREEEERNRAKMWEERRAREAERERKEAEEAARKLREWAERRAREAEREAAEAERMFKEWEQRQARDAERERKQAEETDRKFREWVESQVNEGAQPSRKRNKKKKQESQACLHKGWWTRESGRAVCQECNSVMPRFAFRCPGCQMVACASCREALKRRAS</sequence>
<dbReference type="PROSITE" id="PS00636">
    <property type="entry name" value="DNAJ_1"/>
    <property type="match status" value="1"/>
</dbReference>
<dbReference type="Proteomes" id="UP000028545">
    <property type="component" value="Unassembled WGS sequence"/>
</dbReference>
<dbReference type="InterPro" id="IPR018253">
    <property type="entry name" value="DnaJ_domain_CS"/>
</dbReference>
<dbReference type="OMA" id="LMGERHD"/>
<dbReference type="GO" id="GO:0005737">
    <property type="term" value="C:cytoplasm"/>
    <property type="evidence" value="ECO:0007669"/>
    <property type="project" value="TreeGrafter"/>
</dbReference>
<dbReference type="RefSeq" id="XP_016643437.1">
    <property type="nucleotide sequence ID" value="XM_016786835.1"/>
</dbReference>
<evidence type="ECO:0000313" key="5">
    <source>
        <dbReference type="Proteomes" id="UP000028545"/>
    </source>
</evidence>
<feature type="coiled-coil region" evidence="1">
    <location>
        <begin position="112"/>
        <end position="163"/>
    </location>
</feature>
<feature type="region of interest" description="Disordered" evidence="2">
    <location>
        <begin position="304"/>
        <end position="350"/>
    </location>
</feature>
<dbReference type="Gene3D" id="1.10.287.110">
    <property type="entry name" value="DnaJ domain"/>
    <property type="match status" value="1"/>
</dbReference>
<name>A0A084G8H6_PSEDA</name>
<feature type="compositionally biased region" description="Basic and acidic residues" evidence="2">
    <location>
        <begin position="304"/>
        <end position="330"/>
    </location>
</feature>
<evidence type="ECO:0000256" key="1">
    <source>
        <dbReference type="SAM" id="Coils"/>
    </source>
</evidence>